<dbReference type="EMBL" id="SDIL01000015">
    <property type="protein sequence ID" value="RXK40745.1"/>
    <property type="molecule type" value="Genomic_DNA"/>
</dbReference>
<keyword evidence="1" id="KW-0175">Coiled coil</keyword>
<evidence type="ECO:0000256" key="2">
    <source>
        <dbReference type="SAM" id="MobiDB-lite"/>
    </source>
</evidence>
<dbReference type="VEuPathDB" id="FungiDB:TREMEDRAFT_59539"/>
<feature type="region of interest" description="Disordered" evidence="2">
    <location>
        <begin position="92"/>
        <end position="183"/>
    </location>
</feature>
<gene>
    <name evidence="3" type="ORF">M231_01997</name>
</gene>
<dbReference type="Proteomes" id="UP000289152">
    <property type="component" value="Unassembled WGS sequence"/>
</dbReference>
<dbReference type="InParanoid" id="A0A4Q1BRZ1"/>
<protein>
    <submittedName>
        <fullName evidence="3">Uncharacterized protein</fullName>
    </submittedName>
</protein>
<comment type="caution">
    <text evidence="3">The sequence shown here is derived from an EMBL/GenBank/DDBJ whole genome shotgun (WGS) entry which is preliminary data.</text>
</comment>
<evidence type="ECO:0000313" key="3">
    <source>
        <dbReference type="EMBL" id="RXK40745.1"/>
    </source>
</evidence>
<feature type="coiled-coil region" evidence="1">
    <location>
        <begin position="300"/>
        <end position="327"/>
    </location>
</feature>
<evidence type="ECO:0000313" key="4">
    <source>
        <dbReference type="Proteomes" id="UP000289152"/>
    </source>
</evidence>
<feature type="compositionally biased region" description="Basic and acidic residues" evidence="2">
    <location>
        <begin position="152"/>
        <end position="161"/>
    </location>
</feature>
<accession>A0A4Q1BRZ1</accession>
<evidence type="ECO:0000256" key="1">
    <source>
        <dbReference type="SAM" id="Coils"/>
    </source>
</evidence>
<feature type="compositionally biased region" description="Polar residues" evidence="2">
    <location>
        <begin position="115"/>
        <end position="124"/>
    </location>
</feature>
<dbReference type="AlphaFoldDB" id="A0A4Q1BRZ1"/>
<proteinExistence type="predicted"/>
<sequence>MRNFSQVYVVDPSWSTETSETFYPDPRDQPLLSNEDDHFNVPQSAHAYATELVLPTLLQQLQDPLCKYQTTLNEIRRFLYGEEIRLLDSSPAESDVLVRSEGSGGSESDDTTGSFHSAKTTLSGKKTKNVRFVSSLPSPPPTPSTPSVDSSPEEKSHRTSLEMRLPPRPSEIDRSQKQTCDNPGSIVRSLFNQTSINNLQQALTLITQLISIQEDMKSWLSVTRAHMAKLKTYDDDLSDEMTDCFKTYRGQRRKLCETVKEMMPGVHRQTLSEAIGSLMQYKIIWDEGGSLKLREVYQVWKSAQKTLTQLEQKREDVEEQLRLCVLSMRAFIESCPTDELYE</sequence>
<organism evidence="3 4">
    <name type="scientific">Tremella mesenterica</name>
    <name type="common">Jelly fungus</name>
    <dbReference type="NCBI Taxonomy" id="5217"/>
    <lineage>
        <taxon>Eukaryota</taxon>
        <taxon>Fungi</taxon>
        <taxon>Dikarya</taxon>
        <taxon>Basidiomycota</taxon>
        <taxon>Agaricomycotina</taxon>
        <taxon>Tremellomycetes</taxon>
        <taxon>Tremellales</taxon>
        <taxon>Tremellaceae</taxon>
        <taxon>Tremella</taxon>
    </lineage>
</organism>
<keyword evidence="4" id="KW-1185">Reference proteome</keyword>
<reference evidence="3 4" key="1">
    <citation type="submission" date="2016-06" db="EMBL/GenBank/DDBJ databases">
        <title>Evolution of pathogenesis and genome organization in the Tremellales.</title>
        <authorList>
            <person name="Cuomo C."/>
            <person name="Litvintseva A."/>
            <person name="Heitman J."/>
            <person name="Chen Y."/>
            <person name="Sun S."/>
            <person name="Springer D."/>
            <person name="Dromer F."/>
            <person name="Young S."/>
            <person name="Zeng Q."/>
            <person name="Chapman S."/>
            <person name="Gujja S."/>
            <person name="Saif S."/>
            <person name="Birren B."/>
        </authorList>
    </citation>
    <scope>NUCLEOTIDE SEQUENCE [LARGE SCALE GENOMIC DNA]</scope>
    <source>
        <strain evidence="3 4">ATCC 28783</strain>
    </source>
</reference>
<name>A0A4Q1BRZ1_TREME</name>